<protein>
    <recommendedName>
        <fullName evidence="10">Protein Wnt</fullName>
    </recommendedName>
</protein>
<keyword evidence="3 10" id="KW-0217">Developmental protein</keyword>
<dbReference type="InterPro" id="IPR005817">
    <property type="entry name" value="Wnt"/>
</dbReference>
<evidence type="ECO:0000256" key="6">
    <source>
        <dbReference type="ARBA" id="ARBA00022687"/>
    </source>
</evidence>
<dbReference type="PANTHER" id="PTHR12027">
    <property type="entry name" value="WNT RELATED"/>
    <property type="match status" value="1"/>
</dbReference>
<proteinExistence type="evidence at transcript level"/>
<reference evidence="12" key="1">
    <citation type="submission" date="2010-02" db="EMBL/GenBank/DDBJ databases">
        <authorList>
            <person name="Lee M.S."/>
            <person name="Tak E.S."/>
            <person name="Ahn C.H."/>
            <person name="Park S.C."/>
        </authorList>
    </citation>
    <scope>NUCLEOTIDE SEQUENCE</scope>
</reference>
<keyword evidence="6 10" id="KW-0879">Wnt signaling pathway</keyword>
<comment type="function">
    <text evidence="10">Ligand for members of the frizzled family of seven transmembrane receptors.</text>
</comment>
<dbReference type="GO" id="GO:0045165">
    <property type="term" value="P:cell fate commitment"/>
    <property type="evidence" value="ECO:0007669"/>
    <property type="project" value="TreeGrafter"/>
</dbReference>
<evidence type="ECO:0000256" key="5">
    <source>
        <dbReference type="ARBA" id="ARBA00022530"/>
    </source>
</evidence>
<dbReference type="PROSITE" id="PS00246">
    <property type="entry name" value="WNT1"/>
    <property type="match status" value="1"/>
</dbReference>
<feature type="chain" id="PRO_5003074051" description="Protein Wnt" evidence="11">
    <location>
        <begin position="23"/>
        <end position="332"/>
    </location>
</feature>
<evidence type="ECO:0000256" key="11">
    <source>
        <dbReference type="SAM" id="SignalP"/>
    </source>
</evidence>
<keyword evidence="8" id="KW-0325">Glycoprotein</keyword>
<dbReference type="EMBL" id="GU938466">
    <property type="protein sequence ID" value="ADF31340.1"/>
    <property type="molecule type" value="mRNA"/>
</dbReference>
<comment type="subcellular location">
    <subcellularLocation>
        <location evidence="1 10">Secreted</location>
        <location evidence="1 10">Extracellular space</location>
        <location evidence="1 10">Extracellular matrix</location>
    </subcellularLocation>
</comment>
<organism evidence="12">
    <name type="scientific">Perionyx excavatus</name>
    <name type="common">compost worm</name>
    <dbReference type="NCBI Taxonomy" id="168854"/>
    <lineage>
        <taxon>Eukaryota</taxon>
        <taxon>Metazoa</taxon>
        <taxon>Spiralia</taxon>
        <taxon>Lophotrochozoa</taxon>
        <taxon>Annelida</taxon>
        <taxon>Clitellata</taxon>
        <taxon>Oligochaeta</taxon>
        <taxon>Crassiclitellata</taxon>
        <taxon>Megascolecida</taxon>
        <taxon>Megascolecidae</taxon>
        <taxon>Perionyx</taxon>
    </lineage>
</organism>
<feature type="non-terminal residue" evidence="12">
    <location>
        <position position="332"/>
    </location>
</feature>
<dbReference type="GO" id="GO:0005615">
    <property type="term" value="C:extracellular space"/>
    <property type="evidence" value="ECO:0007669"/>
    <property type="project" value="TreeGrafter"/>
</dbReference>
<accession>D5LLM8</accession>
<evidence type="ECO:0000256" key="3">
    <source>
        <dbReference type="ARBA" id="ARBA00022473"/>
    </source>
</evidence>
<dbReference type="AlphaFoldDB" id="D5LLM8"/>
<keyword evidence="5" id="KW-0272">Extracellular matrix</keyword>
<keyword evidence="7" id="KW-1015">Disulfide bond</keyword>
<comment type="similarity">
    <text evidence="2 10">Belongs to the Wnt family.</text>
</comment>
<evidence type="ECO:0000256" key="8">
    <source>
        <dbReference type="ARBA" id="ARBA00023180"/>
    </source>
</evidence>
<evidence type="ECO:0000256" key="2">
    <source>
        <dbReference type="ARBA" id="ARBA00005683"/>
    </source>
</evidence>
<evidence type="ECO:0000256" key="10">
    <source>
        <dbReference type="RuleBase" id="RU003500"/>
    </source>
</evidence>
<evidence type="ECO:0000313" key="12">
    <source>
        <dbReference type="EMBL" id="ADF31340.1"/>
    </source>
</evidence>
<evidence type="ECO:0000256" key="1">
    <source>
        <dbReference type="ARBA" id="ARBA00004498"/>
    </source>
</evidence>
<dbReference type="PANTHER" id="PTHR12027:SF101">
    <property type="entry name" value="PROTEIN WNT-4"/>
    <property type="match status" value="1"/>
</dbReference>
<dbReference type="GO" id="GO:0030182">
    <property type="term" value="P:neuron differentiation"/>
    <property type="evidence" value="ECO:0007669"/>
    <property type="project" value="TreeGrafter"/>
</dbReference>
<evidence type="ECO:0000256" key="9">
    <source>
        <dbReference type="ARBA" id="ARBA00023288"/>
    </source>
</evidence>
<keyword evidence="9" id="KW-0449">Lipoprotein</keyword>
<dbReference type="PRINTS" id="PR01349">
    <property type="entry name" value="WNTPROTEIN"/>
</dbReference>
<dbReference type="SMART" id="SM00097">
    <property type="entry name" value="WNT1"/>
    <property type="match status" value="1"/>
</dbReference>
<evidence type="ECO:0000256" key="4">
    <source>
        <dbReference type="ARBA" id="ARBA00022525"/>
    </source>
</evidence>
<sequence>MYSVRVIVLVFVLNEILSSVSGIKWLSLATLSSAGQGEGLTSREEECDRLEGLVRKQKQLCKRSLEMMSAVRDGAIEAIAECQYQFKDRRWNCSTTGRGQGLKGHKSAELFGKLGNSGTRESAYVHAITSAGVAFVVTKTYSAGLLDRCGCDGSVAASATASSGSRSRTSKADFEWSGCSDNIAYGAAFSRAFVDARERVQGKMAAKALMNLHNNDAGRKAIEEGMWTQCKCHGVSGSCELKTCWRSMPQFRSVASTLKSRYDGAIEVSEVRSGTRRDLIPRNPKLRSAKDTDLVYLEASPDFCEPDSRTGASGTRGRVCSHVSNSTDGCDV</sequence>
<dbReference type="GO" id="GO:0005109">
    <property type="term" value="F:frizzled binding"/>
    <property type="evidence" value="ECO:0007669"/>
    <property type="project" value="TreeGrafter"/>
</dbReference>
<evidence type="ECO:0000256" key="7">
    <source>
        <dbReference type="ARBA" id="ARBA00023157"/>
    </source>
</evidence>
<dbReference type="GO" id="GO:0060070">
    <property type="term" value="P:canonical Wnt signaling pathway"/>
    <property type="evidence" value="ECO:0007669"/>
    <property type="project" value="TreeGrafter"/>
</dbReference>
<keyword evidence="11" id="KW-0732">Signal</keyword>
<dbReference type="GO" id="GO:0005125">
    <property type="term" value="F:cytokine activity"/>
    <property type="evidence" value="ECO:0007669"/>
    <property type="project" value="TreeGrafter"/>
</dbReference>
<keyword evidence="4" id="KW-0964">Secreted</keyword>
<dbReference type="Pfam" id="PF00110">
    <property type="entry name" value="wnt"/>
    <property type="match status" value="1"/>
</dbReference>
<name>D5LLM8_9ANNE</name>
<dbReference type="InterPro" id="IPR018161">
    <property type="entry name" value="Wnt_CS"/>
</dbReference>
<feature type="signal peptide" evidence="11">
    <location>
        <begin position="1"/>
        <end position="22"/>
    </location>
</feature>